<dbReference type="Pfam" id="PF09917">
    <property type="entry name" value="DUF2147"/>
    <property type="match status" value="1"/>
</dbReference>
<organism evidence="3 4">
    <name type="scientific">Herbaspirillum frisingense GSF30</name>
    <dbReference type="NCBI Taxonomy" id="864073"/>
    <lineage>
        <taxon>Bacteria</taxon>
        <taxon>Pseudomonadati</taxon>
        <taxon>Pseudomonadota</taxon>
        <taxon>Betaproteobacteria</taxon>
        <taxon>Burkholderiales</taxon>
        <taxon>Oxalobacteraceae</taxon>
        <taxon>Herbaspirillum</taxon>
    </lineage>
</organism>
<evidence type="ECO:0000256" key="1">
    <source>
        <dbReference type="SAM" id="SignalP"/>
    </source>
</evidence>
<dbReference type="Proteomes" id="UP000006772">
    <property type="component" value="Unassembled WGS sequence"/>
</dbReference>
<proteinExistence type="predicted"/>
<dbReference type="PANTHER" id="PTHR36919">
    <property type="entry name" value="BLR1215 PROTEIN"/>
    <property type="match status" value="1"/>
</dbReference>
<accession>A0AAI9N3H3</accession>
<keyword evidence="1" id="KW-0732">Signal</keyword>
<dbReference type="Gene3D" id="2.40.128.520">
    <property type="match status" value="1"/>
</dbReference>
<evidence type="ECO:0000313" key="3">
    <source>
        <dbReference type="EMBL" id="EOA04463.1"/>
    </source>
</evidence>
<dbReference type="InterPro" id="IPR019223">
    <property type="entry name" value="DUF2147"/>
</dbReference>
<name>A0AAI9N3H3_9BURK</name>
<gene>
    <name evidence="3" type="ORF">HFRIS_012159</name>
</gene>
<reference evidence="3 4" key="1">
    <citation type="journal article" date="2013" name="Front. Microbiol.">
        <title>The genome of the endophytic bacterium H. frisingense GSF30(T) identifies diverse strategies in the Herbaspirillum genus to interact with plants.</title>
        <authorList>
            <person name="Straub D."/>
            <person name="Rothballer M."/>
            <person name="Hartmann A."/>
            <person name="Ludewig U."/>
        </authorList>
    </citation>
    <scope>NUCLEOTIDE SEQUENCE [LARGE SCALE GENOMIC DNA]</scope>
    <source>
        <strain evidence="3 4">GSF30</strain>
    </source>
</reference>
<sequence length="154" mass="16766">MTRTPSPARLLGRTLLIAGLLASTAAWADGSPLGLWKSIDDSTGKPKALIRITENNGELSGRIEKLFRAPEEDQNPVCQKCEGELKDKPVIGMTILSGLKKDGDEYNGGQIIDPANGKVYKSKLSVVDDGQKLNVRGYVGMPMLGRTQTWLREQ</sequence>
<dbReference type="EMBL" id="AEEC02000015">
    <property type="protein sequence ID" value="EOA04463.1"/>
    <property type="molecule type" value="Genomic_DNA"/>
</dbReference>
<dbReference type="AlphaFoldDB" id="A0AAI9N3H3"/>
<feature type="domain" description="DUF2147" evidence="2">
    <location>
        <begin position="34"/>
        <end position="152"/>
    </location>
</feature>
<evidence type="ECO:0000259" key="2">
    <source>
        <dbReference type="Pfam" id="PF09917"/>
    </source>
</evidence>
<feature type="chain" id="PRO_5042533699" evidence="1">
    <location>
        <begin position="29"/>
        <end position="154"/>
    </location>
</feature>
<protein>
    <submittedName>
        <fullName evidence="3">Signal peptide protein</fullName>
    </submittedName>
</protein>
<feature type="signal peptide" evidence="1">
    <location>
        <begin position="1"/>
        <end position="28"/>
    </location>
</feature>
<evidence type="ECO:0000313" key="4">
    <source>
        <dbReference type="Proteomes" id="UP000006772"/>
    </source>
</evidence>
<dbReference type="RefSeq" id="WP_006463639.1">
    <property type="nucleotide sequence ID" value="NZ_AEEC02000015.1"/>
</dbReference>
<dbReference type="PANTHER" id="PTHR36919:SF3">
    <property type="entry name" value="BLL5882 PROTEIN"/>
    <property type="match status" value="1"/>
</dbReference>
<comment type="caution">
    <text evidence="3">The sequence shown here is derived from an EMBL/GenBank/DDBJ whole genome shotgun (WGS) entry which is preliminary data.</text>
</comment>